<evidence type="ECO:0000313" key="5">
    <source>
        <dbReference type="EMBL" id="EUA54874.1"/>
    </source>
</evidence>
<feature type="region of interest" description="C-terminal hotdog fold" evidence="2">
    <location>
        <begin position="6"/>
        <end position="141"/>
    </location>
</feature>
<dbReference type="InterPro" id="IPR042104">
    <property type="entry name" value="PKS_dehydratase_sf"/>
</dbReference>
<sequence>MAPVGAEAVDVAGAYDGLADRGYGYGPAFQGLRACGGGAETFAEVELPQHAGVATGGFGIHPVLLDAALHALGVANERIETVLPFSWQGVSLYAAGASRVRVRLAPAGTGAVSVDLADASGLPVLSVRELVTRAVSADQLTAALAAAPGAASSSTWCGRRSRSRATGLARA</sequence>
<dbReference type="GO" id="GO:0004312">
    <property type="term" value="F:fatty acid synthase activity"/>
    <property type="evidence" value="ECO:0007669"/>
    <property type="project" value="TreeGrafter"/>
</dbReference>
<comment type="caution">
    <text evidence="2">Lacks conserved residue(s) required for the propagation of feature annotation.</text>
</comment>
<organism evidence="5 6">
    <name type="scientific">Mycobacterium intracellulare 1956</name>
    <dbReference type="NCBI Taxonomy" id="1299331"/>
    <lineage>
        <taxon>Bacteria</taxon>
        <taxon>Bacillati</taxon>
        <taxon>Actinomycetota</taxon>
        <taxon>Actinomycetes</taxon>
        <taxon>Mycobacteriales</taxon>
        <taxon>Mycobacteriaceae</taxon>
        <taxon>Mycobacterium</taxon>
        <taxon>Mycobacterium avium complex (MAC)</taxon>
    </lineage>
</organism>
<dbReference type="InterPro" id="IPR049900">
    <property type="entry name" value="PKS_mFAS_DH"/>
</dbReference>
<accession>X8CFL0</accession>
<feature type="region of interest" description="N-terminal hotdog fold" evidence="2">
    <location>
        <position position="1"/>
    </location>
</feature>
<dbReference type="PROSITE" id="PS52019">
    <property type="entry name" value="PKS_MFAS_DH"/>
    <property type="match status" value="1"/>
</dbReference>
<evidence type="ECO:0000256" key="3">
    <source>
        <dbReference type="SAM" id="MobiDB-lite"/>
    </source>
</evidence>
<evidence type="ECO:0000256" key="2">
    <source>
        <dbReference type="PROSITE-ProRule" id="PRU01363"/>
    </source>
</evidence>
<proteinExistence type="predicted"/>
<evidence type="ECO:0000259" key="4">
    <source>
        <dbReference type="PROSITE" id="PS52019"/>
    </source>
</evidence>
<reference evidence="5 6" key="1">
    <citation type="submission" date="2013-12" db="EMBL/GenBank/DDBJ databases">
        <authorList>
            <person name="Zelazny A."/>
            <person name="Olivier K."/>
            <person name="Holland S."/>
            <person name="Lenaerts A."/>
            <person name="Ordway D."/>
            <person name="DeGroote M.A."/>
            <person name="Parker T."/>
            <person name="Sizemore C."/>
            <person name="Tallon L.J."/>
            <person name="Sadzewicz L.K."/>
            <person name="Sengamalay N."/>
            <person name="Fraser C.M."/>
            <person name="Hine E."/>
            <person name="Shefchek K.A."/>
            <person name="Das S.P."/>
            <person name="Tettelin H."/>
        </authorList>
    </citation>
    <scope>NUCLEOTIDE SEQUENCE [LARGE SCALE GENOMIC DNA]</scope>
    <source>
        <strain evidence="5 6">1956</strain>
    </source>
</reference>
<dbReference type="Pfam" id="PF14765">
    <property type="entry name" value="PS-DH"/>
    <property type="match status" value="1"/>
</dbReference>
<dbReference type="EMBL" id="JAOG01000002">
    <property type="protein sequence ID" value="EUA54874.1"/>
    <property type="molecule type" value="Genomic_DNA"/>
</dbReference>
<evidence type="ECO:0000256" key="1">
    <source>
        <dbReference type="ARBA" id="ARBA00022679"/>
    </source>
</evidence>
<gene>
    <name evidence="5" type="ORF">I550_3024</name>
</gene>
<comment type="caution">
    <text evidence="5">The sequence shown here is derived from an EMBL/GenBank/DDBJ whole genome shotgun (WGS) entry which is preliminary data.</text>
</comment>
<dbReference type="Gene3D" id="3.10.129.110">
    <property type="entry name" value="Polyketide synthase dehydratase"/>
    <property type="match status" value="1"/>
</dbReference>
<keyword evidence="5" id="KW-0012">Acyltransferase</keyword>
<feature type="domain" description="PKS/mFAS DH" evidence="4">
    <location>
        <begin position="1"/>
        <end position="141"/>
    </location>
</feature>
<dbReference type="Proteomes" id="UP000020825">
    <property type="component" value="Unassembled WGS sequence"/>
</dbReference>
<dbReference type="EC" id="2.3.1.41" evidence="5"/>
<dbReference type="PANTHER" id="PTHR43775">
    <property type="entry name" value="FATTY ACID SYNTHASE"/>
    <property type="match status" value="1"/>
</dbReference>
<dbReference type="PANTHER" id="PTHR43775:SF51">
    <property type="entry name" value="INACTIVE PHENOLPHTHIOCEROL SYNTHESIS POLYKETIDE SYNTHASE TYPE I PKS1-RELATED"/>
    <property type="match status" value="1"/>
</dbReference>
<name>X8CFL0_MYCIT</name>
<evidence type="ECO:0000313" key="6">
    <source>
        <dbReference type="Proteomes" id="UP000020825"/>
    </source>
</evidence>
<dbReference type="GO" id="GO:0004315">
    <property type="term" value="F:3-oxoacyl-[acyl-carrier-protein] synthase activity"/>
    <property type="evidence" value="ECO:0007669"/>
    <property type="project" value="UniProtKB-EC"/>
</dbReference>
<dbReference type="InterPro" id="IPR049551">
    <property type="entry name" value="PKS_DH_C"/>
</dbReference>
<dbReference type="InterPro" id="IPR050091">
    <property type="entry name" value="PKS_NRPS_Biosynth_Enz"/>
</dbReference>
<keyword evidence="1 5" id="KW-0808">Transferase</keyword>
<protein>
    <submittedName>
        <fullName evidence="5">Phenolphthiocerol synthesis polyketide synthase type I Pks15/1 domain protein</fullName>
        <ecNumber evidence="5">2.3.1.41</ecNumber>
    </submittedName>
</protein>
<feature type="region of interest" description="Disordered" evidence="3">
    <location>
        <begin position="152"/>
        <end position="171"/>
    </location>
</feature>
<dbReference type="PATRIC" id="fig|1299331.3.peg.2949"/>
<dbReference type="GO" id="GO:0006633">
    <property type="term" value="P:fatty acid biosynthetic process"/>
    <property type="evidence" value="ECO:0007669"/>
    <property type="project" value="TreeGrafter"/>
</dbReference>
<dbReference type="AlphaFoldDB" id="X8CFL0"/>